<dbReference type="PANTHER" id="PTHR10783">
    <property type="entry name" value="XENOTROPIC AND POLYTROPIC RETROVIRUS RECEPTOR 1-RELATED"/>
    <property type="match status" value="1"/>
</dbReference>
<dbReference type="InterPro" id="IPR004331">
    <property type="entry name" value="SPX_dom"/>
</dbReference>
<protein>
    <recommendedName>
        <fullName evidence="2">SPX domain-containing protein</fullName>
    </recommendedName>
</protein>
<feature type="compositionally biased region" description="Polar residues" evidence="1">
    <location>
        <begin position="108"/>
        <end position="124"/>
    </location>
</feature>
<gene>
    <name evidence="3" type="ORF">DFH08DRAFT_686474</name>
</gene>
<dbReference type="AlphaFoldDB" id="A0AAD7EZX8"/>
<dbReference type="GO" id="GO:0005886">
    <property type="term" value="C:plasma membrane"/>
    <property type="evidence" value="ECO:0007669"/>
    <property type="project" value="TreeGrafter"/>
</dbReference>
<dbReference type="EMBL" id="JARIHO010000006">
    <property type="protein sequence ID" value="KAJ7359368.1"/>
    <property type="molecule type" value="Genomic_DNA"/>
</dbReference>
<name>A0AAD7EZX8_9AGAR</name>
<feature type="region of interest" description="Disordered" evidence="1">
    <location>
        <begin position="41"/>
        <end position="124"/>
    </location>
</feature>
<dbReference type="GO" id="GO:0000822">
    <property type="term" value="F:inositol hexakisphosphate binding"/>
    <property type="evidence" value="ECO:0007669"/>
    <property type="project" value="TreeGrafter"/>
</dbReference>
<feature type="domain" description="SPX" evidence="2">
    <location>
        <begin position="1"/>
        <end position="232"/>
    </location>
</feature>
<accession>A0AAD7EZX8</accession>
<proteinExistence type="predicted"/>
<organism evidence="3 4">
    <name type="scientific">Mycena albidolilacea</name>
    <dbReference type="NCBI Taxonomy" id="1033008"/>
    <lineage>
        <taxon>Eukaryota</taxon>
        <taxon>Fungi</taxon>
        <taxon>Dikarya</taxon>
        <taxon>Basidiomycota</taxon>
        <taxon>Agaricomycotina</taxon>
        <taxon>Agaricomycetes</taxon>
        <taxon>Agaricomycetidae</taxon>
        <taxon>Agaricales</taxon>
        <taxon>Marasmiineae</taxon>
        <taxon>Mycenaceae</taxon>
        <taxon>Mycena</taxon>
    </lineage>
</organism>
<comment type="caution">
    <text evidence="3">The sequence shown here is derived from an EMBL/GenBank/DDBJ whole genome shotgun (WGS) entry which is preliminary data.</text>
</comment>
<evidence type="ECO:0000256" key="1">
    <source>
        <dbReference type="SAM" id="MobiDB-lite"/>
    </source>
</evidence>
<keyword evidence="4" id="KW-1185">Reference proteome</keyword>
<dbReference type="Proteomes" id="UP001218218">
    <property type="component" value="Unassembled WGS sequence"/>
</dbReference>
<dbReference type="Pfam" id="PF03105">
    <property type="entry name" value="SPX"/>
    <property type="match status" value="1"/>
</dbReference>
<dbReference type="GO" id="GO:0006817">
    <property type="term" value="P:phosphate ion transport"/>
    <property type="evidence" value="ECO:0007669"/>
    <property type="project" value="TreeGrafter"/>
</dbReference>
<dbReference type="GO" id="GO:0005794">
    <property type="term" value="C:Golgi apparatus"/>
    <property type="evidence" value="ECO:0007669"/>
    <property type="project" value="TreeGrafter"/>
</dbReference>
<evidence type="ECO:0000313" key="3">
    <source>
        <dbReference type="EMBL" id="KAJ7359368.1"/>
    </source>
</evidence>
<dbReference type="PANTHER" id="PTHR10783:SF103">
    <property type="entry name" value="SOLUTE CARRIER FAMILY 53 MEMBER 1"/>
    <property type="match status" value="1"/>
</dbReference>
<sequence>RYLEDTQTPEWKRKYINYRLLKKRITAIKKAYGAQNTQVSPVSTQINPEPAVASEPSLAARSISPQNSLHPTISVDSVKTAPNQDSETAHTQDALSISSGEARRPLSYRSQTFPVQRPNSRRTPSFTRMSLTRMFSSSQSNTTRRFTKLVGPKPHPYSELPLRDLMPLLSPLELAFFTTLDAELEKIEAFYVARENEMKVHTQLLELQLNELDEHKRLFDVLSFLMIWLPPI</sequence>
<dbReference type="PROSITE" id="PS51382">
    <property type="entry name" value="SPX"/>
    <property type="match status" value="1"/>
</dbReference>
<evidence type="ECO:0000259" key="2">
    <source>
        <dbReference type="PROSITE" id="PS51382"/>
    </source>
</evidence>
<feature type="non-terminal residue" evidence="3">
    <location>
        <position position="232"/>
    </location>
</feature>
<dbReference type="GO" id="GO:0016036">
    <property type="term" value="P:cellular response to phosphate starvation"/>
    <property type="evidence" value="ECO:0007669"/>
    <property type="project" value="TreeGrafter"/>
</dbReference>
<reference evidence="3" key="1">
    <citation type="submission" date="2023-03" db="EMBL/GenBank/DDBJ databases">
        <title>Massive genome expansion in bonnet fungi (Mycena s.s.) driven by repeated elements and novel gene families across ecological guilds.</title>
        <authorList>
            <consortium name="Lawrence Berkeley National Laboratory"/>
            <person name="Harder C.B."/>
            <person name="Miyauchi S."/>
            <person name="Viragh M."/>
            <person name="Kuo A."/>
            <person name="Thoen E."/>
            <person name="Andreopoulos B."/>
            <person name="Lu D."/>
            <person name="Skrede I."/>
            <person name="Drula E."/>
            <person name="Henrissat B."/>
            <person name="Morin E."/>
            <person name="Kohler A."/>
            <person name="Barry K."/>
            <person name="LaButti K."/>
            <person name="Morin E."/>
            <person name="Salamov A."/>
            <person name="Lipzen A."/>
            <person name="Mereny Z."/>
            <person name="Hegedus B."/>
            <person name="Baldrian P."/>
            <person name="Stursova M."/>
            <person name="Weitz H."/>
            <person name="Taylor A."/>
            <person name="Grigoriev I.V."/>
            <person name="Nagy L.G."/>
            <person name="Martin F."/>
            <person name="Kauserud H."/>
        </authorList>
    </citation>
    <scope>NUCLEOTIDE SEQUENCE</scope>
    <source>
        <strain evidence="3">CBHHK002</strain>
    </source>
</reference>
<feature type="compositionally biased region" description="Polar residues" evidence="1">
    <location>
        <begin position="63"/>
        <end position="99"/>
    </location>
</feature>
<evidence type="ECO:0000313" key="4">
    <source>
        <dbReference type="Proteomes" id="UP001218218"/>
    </source>
</evidence>